<dbReference type="NCBIfam" id="TIGR01319">
    <property type="entry name" value="glmL_fam"/>
    <property type="match status" value="1"/>
</dbReference>
<comment type="caution">
    <text evidence="1">The sequence shown here is derived from an EMBL/GenBank/DDBJ whole genome shotgun (WGS) entry which is preliminary data.</text>
</comment>
<proteinExistence type="predicted"/>
<reference evidence="3 4" key="1">
    <citation type="journal article" date="2019" name="Nat. Med.">
        <title>A library of human gut bacterial isolates paired with longitudinal multiomics data enables mechanistic microbiome research.</title>
        <authorList>
            <person name="Poyet M."/>
            <person name="Groussin M."/>
            <person name="Gibbons S.M."/>
            <person name="Avila-Pacheco J."/>
            <person name="Jiang X."/>
            <person name="Kearney S.M."/>
            <person name="Perrotta A.R."/>
            <person name="Berdy B."/>
            <person name="Zhao S."/>
            <person name="Lieberman T.D."/>
            <person name="Swanson P.K."/>
            <person name="Smith M."/>
            <person name="Roesemann S."/>
            <person name="Alexander J.E."/>
            <person name="Rich S.A."/>
            <person name="Livny J."/>
            <person name="Vlamakis H."/>
            <person name="Clish C."/>
            <person name="Bullock K."/>
            <person name="Deik A."/>
            <person name="Scott J."/>
            <person name="Pierce K.A."/>
            <person name="Xavier R.J."/>
            <person name="Alm E.J."/>
        </authorList>
    </citation>
    <scope>NUCLEOTIDE SEQUENCE [LARGE SCALE GENOMIC DNA]</scope>
    <source>
        <strain evidence="1 4">BIOML-A2</strain>
        <strain evidence="2 3">BIOML-A5</strain>
    </source>
</reference>
<dbReference type="EMBL" id="WKPO01000010">
    <property type="protein sequence ID" value="MSB48985.1"/>
    <property type="molecule type" value="Genomic_DNA"/>
</dbReference>
<evidence type="ECO:0000313" key="1">
    <source>
        <dbReference type="EMBL" id="MSB18572.1"/>
    </source>
</evidence>
<name>A0A6I2R5H8_FLAPL</name>
<evidence type="ECO:0000313" key="4">
    <source>
        <dbReference type="Proteomes" id="UP000434475"/>
    </source>
</evidence>
<dbReference type="Pfam" id="PF13941">
    <property type="entry name" value="MutL"/>
    <property type="match status" value="1"/>
</dbReference>
<dbReference type="NCBIfam" id="NF040744">
    <property type="entry name" value="ornith_Or-4"/>
    <property type="match status" value="1"/>
</dbReference>
<evidence type="ECO:0000313" key="2">
    <source>
        <dbReference type="EMBL" id="MSB48985.1"/>
    </source>
</evidence>
<protein>
    <submittedName>
        <fullName evidence="1">DNA mismatch repair protein MutL</fullName>
    </submittedName>
</protein>
<dbReference type="InterPro" id="IPR006230">
    <property type="entry name" value="MutL"/>
</dbReference>
<accession>A0A6I2R5H8</accession>
<sequence length="552" mass="60970">MFAAFQCSRKAVTVMKVDVLVAEIGSTTTVVNAFHGLDGDRPVYLGQGQAPTSVLDGDVRIGLQSAVSDLCGKLGTESLEYREMLATSSAAGGLKMTVHGLVYDMTAKAAREAALGAGGILHYVTAGRLRRTDLAKIKEIRPNLILIAGGVDYGERDTAIANAEMIRSMNLKIPVVYAGNVENQEEMRLIFPEEEGEQLYIVENVYPKIDALNVEPCRKVIQDAFEQNITHAPGMEHVREMVTGPIIPTPGAVMECTKLLYEYLGDLIVLDVGGATTDLHSVTVESDQVARLMISPEPKAKRTVEGDLGVYVNRWKVVESIGEEKLREQCREQGFSMEHALETYRAIPKTEEEVKLVELLTREAVVKAAERHAGRLRYIYGPSGRSTVAEGKDLTQVKYIVGTGGALTRLPHREEIMREITRCNESGMLLLPGEHAQILVDHDYIMASLGVLSKRYPQAAARLLEQSLGITFPERKAEEPVPVCNKELSRLGTQRQQREEELQRHIEECEAMGYDMSAYRENKPKAGDCSHECSRCTRLHCPNRTTQEGASS</sequence>
<organism evidence="1 4">
    <name type="scientific">Flavonifractor plautii</name>
    <name type="common">Fusobacterium plautii</name>
    <dbReference type="NCBI Taxonomy" id="292800"/>
    <lineage>
        <taxon>Bacteria</taxon>
        <taxon>Bacillati</taxon>
        <taxon>Bacillota</taxon>
        <taxon>Clostridia</taxon>
        <taxon>Eubacteriales</taxon>
        <taxon>Oscillospiraceae</taxon>
        <taxon>Flavonifractor</taxon>
    </lineage>
</organism>
<dbReference type="Proteomes" id="UP000434475">
    <property type="component" value="Unassembled WGS sequence"/>
</dbReference>
<dbReference type="EMBL" id="WKPR01000003">
    <property type="protein sequence ID" value="MSB18572.1"/>
    <property type="molecule type" value="Genomic_DNA"/>
</dbReference>
<dbReference type="AlphaFoldDB" id="A0A6I2R5H8"/>
<gene>
    <name evidence="2" type="ORF">GKE90_09770</name>
    <name evidence="1" type="ORF">GKE97_03460</name>
</gene>
<evidence type="ECO:0000313" key="3">
    <source>
        <dbReference type="Proteomes" id="UP000429811"/>
    </source>
</evidence>
<dbReference type="Proteomes" id="UP000429811">
    <property type="component" value="Unassembled WGS sequence"/>
</dbReference>